<evidence type="ECO:0000256" key="2">
    <source>
        <dbReference type="ARBA" id="ARBA00023315"/>
    </source>
</evidence>
<protein>
    <submittedName>
        <fullName evidence="4">GNAT family N-acetyltransferase</fullName>
    </submittedName>
</protein>
<dbReference type="InterPro" id="IPR051556">
    <property type="entry name" value="N-term/lysine_N-AcTrnsfr"/>
</dbReference>
<proteinExistence type="predicted"/>
<reference evidence="4 5" key="1">
    <citation type="submission" date="2023-12" db="EMBL/GenBank/DDBJ databases">
        <title>Friends and Foes: Symbiotic and Algicidal bacterial influence on Karenia brevis blooms.</title>
        <authorList>
            <person name="Fei C."/>
            <person name="Mohamed A.R."/>
            <person name="Booker A."/>
            <person name="Arshad M."/>
            <person name="Klass S."/>
            <person name="Ahn S."/>
            <person name="Gilbert P.M."/>
            <person name="Heil C.A."/>
            <person name="Martinez J.M."/>
            <person name="Amin S.A."/>
        </authorList>
    </citation>
    <scope>NUCLEOTIDE SEQUENCE [LARGE SCALE GENOMIC DNA]</scope>
    <source>
        <strain evidence="4 5">CE15</strain>
    </source>
</reference>
<evidence type="ECO:0000313" key="4">
    <source>
        <dbReference type="EMBL" id="MEI4548281.1"/>
    </source>
</evidence>
<evidence type="ECO:0000259" key="3">
    <source>
        <dbReference type="PROSITE" id="PS51186"/>
    </source>
</evidence>
<sequence>MQLIPIEPEKLPLALLLEADPSIEKVQAYLANGICFAAVIDNAVTAACVFQRRSHTSIELMNIAVQPTHQAQGIGSKLLAYAIAEIKYKGVEIIELGTGTFGHQLSFYQKLGFRVESVIKNHFLENYPEPIFENGIQHKDMLRLTLCLKGIS</sequence>
<keyword evidence="5" id="KW-1185">Reference proteome</keyword>
<dbReference type="CDD" id="cd04301">
    <property type="entry name" value="NAT_SF"/>
    <property type="match status" value="1"/>
</dbReference>
<dbReference type="Pfam" id="PF13508">
    <property type="entry name" value="Acetyltransf_7"/>
    <property type="match status" value="1"/>
</dbReference>
<organism evidence="4 5">
    <name type="scientific">Pseudoalteromonas spongiae</name>
    <dbReference type="NCBI Taxonomy" id="298657"/>
    <lineage>
        <taxon>Bacteria</taxon>
        <taxon>Pseudomonadati</taxon>
        <taxon>Pseudomonadota</taxon>
        <taxon>Gammaproteobacteria</taxon>
        <taxon>Alteromonadales</taxon>
        <taxon>Pseudoalteromonadaceae</taxon>
        <taxon>Pseudoalteromonas</taxon>
    </lineage>
</organism>
<dbReference type="PANTHER" id="PTHR42919:SF8">
    <property type="entry name" value="N-ALPHA-ACETYLTRANSFERASE 50"/>
    <property type="match status" value="1"/>
</dbReference>
<dbReference type="Proteomes" id="UP001382455">
    <property type="component" value="Unassembled WGS sequence"/>
</dbReference>
<dbReference type="PANTHER" id="PTHR42919">
    <property type="entry name" value="N-ALPHA-ACETYLTRANSFERASE"/>
    <property type="match status" value="1"/>
</dbReference>
<feature type="domain" description="N-acetyltransferase" evidence="3">
    <location>
        <begin position="1"/>
        <end position="134"/>
    </location>
</feature>
<dbReference type="RefSeq" id="WP_336434300.1">
    <property type="nucleotide sequence ID" value="NZ_JBAWKS010000001.1"/>
</dbReference>
<comment type="caution">
    <text evidence="4">The sequence shown here is derived from an EMBL/GenBank/DDBJ whole genome shotgun (WGS) entry which is preliminary data.</text>
</comment>
<keyword evidence="2" id="KW-0012">Acyltransferase</keyword>
<keyword evidence="1" id="KW-0808">Transferase</keyword>
<evidence type="ECO:0000313" key="5">
    <source>
        <dbReference type="Proteomes" id="UP001382455"/>
    </source>
</evidence>
<dbReference type="InterPro" id="IPR016181">
    <property type="entry name" value="Acyl_CoA_acyltransferase"/>
</dbReference>
<dbReference type="InterPro" id="IPR000182">
    <property type="entry name" value="GNAT_dom"/>
</dbReference>
<dbReference type="SUPFAM" id="SSF55729">
    <property type="entry name" value="Acyl-CoA N-acyltransferases (Nat)"/>
    <property type="match status" value="1"/>
</dbReference>
<dbReference type="Gene3D" id="3.40.630.30">
    <property type="match status" value="1"/>
</dbReference>
<evidence type="ECO:0000256" key="1">
    <source>
        <dbReference type="ARBA" id="ARBA00022679"/>
    </source>
</evidence>
<name>A0ABU8EMT3_9GAMM</name>
<gene>
    <name evidence="4" type="ORF">WAE96_00980</name>
</gene>
<accession>A0ABU8EMT3</accession>
<dbReference type="EMBL" id="JBAWKS010000001">
    <property type="protein sequence ID" value="MEI4548281.1"/>
    <property type="molecule type" value="Genomic_DNA"/>
</dbReference>
<dbReference type="PROSITE" id="PS51186">
    <property type="entry name" value="GNAT"/>
    <property type="match status" value="1"/>
</dbReference>